<dbReference type="InterPro" id="IPR037171">
    <property type="entry name" value="NagB/RpiA_transferase-like"/>
</dbReference>
<evidence type="ECO:0000313" key="9">
    <source>
        <dbReference type="Proteomes" id="UP000494040"/>
    </source>
</evidence>
<evidence type="ECO:0000256" key="5">
    <source>
        <dbReference type="ARBA" id="ARBA00022801"/>
    </source>
</evidence>
<dbReference type="GO" id="GO:0006098">
    <property type="term" value="P:pentose-phosphate shunt"/>
    <property type="evidence" value="ECO:0007669"/>
    <property type="project" value="UniProtKB-UniPathway"/>
</dbReference>
<evidence type="ECO:0000256" key="4">
    <source>
        <dbReference type="ARBA" id="ARBA00013198"/>
    </source>
</evidence>
<comment type="pathway">
    <text evidence="2 6">Carbohydrate degradation; pentose phosphate pathway; D-ribulose 5-phosphate from D-glucose 6-phosphate (oxidative stage): step 2/3.</text>
</comment>
<comment type="function">
    <text evidence="6">Hydrolysis of 6-phosphogluconolactone to 6-phosphogluconate.</text>
</comment>
<dbReference type="AlphaFoldDB" id="A0A8I6SDD3"/>
<evidence type="ECO:0000256" key="1">
    <source>
        <dbReference type="ARBA" id="ARBA00000832"/>
    </source>
</evidence>
<gene>
    <name evidence="8" type="primary">106673917</name>
</gene>
<dbReference type="InterPro" id="IPR006148">
    <property type="entry name" value="Glc/Gal-6P_isomerase"/>
</dbReference>
<keyword evidence="9" id="KW-1185">Reference proteome</keyword>
<dbReference type="NCBIfam" id="TIGR01198">
    <property type="entry name" value="pgl"/>
    <property type="match status" value="1"/>
</dbReference>
<dbReference type="OrthoDB" id="432544at2759"/>
<feature type="domain" description="Glucosamine/galactosamine-6-phosphate isomerase" evidence="7">
    <location>
        <begin position="8"/>
        <end position="224"/>
    </location>
</feature>
<proteinExistence type="inferred from homology"/>
<name>A0A8I6SDD3_CIMLE</name>
<evidence type="ECO:0000256" key="3">
    <source>
        <dbReference type="ARBA" id="ARBA00010662"/>
    </source>
</evidence>
<reference evidence="8" key="1">
    <citation type="submission" date="2022-01" db="UniProtKB">
        <authorList>
            <consortium name="EnsemblMetazoa"/>
        </authorList>
    </citation>
    <scope>IDENTIFICATION</scope>
</reference>
<comment type="catalytic activity">
    <reaction evidence="1 6">
        <text>6-phospho-D-glucono-1,5-lactone + H2O = 6-phospho-D-gluconate + H(+)</text>
        <dbReference type="Rhea" id="RHEA:12556"/>
        <dbReference type="ChEBI" id="CHEBI:15377"/>
        <dbReference type="ChEBI" id="CHEBI:15378"/>
        <dbReference type="ChEBI" id="CHEBI:57955"/>
        <dbReference type="ChEBI" id="CHEBI:58759"/>
        <dbReference type="EC" id="3.1.1.31"/>
    </reaction>
</comment>
<dbReference type="GO" id="GO:0005975">
    <property type="term" value="P:carbohydrate metabolic process"/>
    <property type="evidence" value="ECO:0007669"/>
    <property type="project" value="UniProtKB-UniRule"/>
</dbReference>
<evidence type="ECO:0000256" key="6">
    <source>
        <dbReference type="RuleBase" id="RU365095"/>
    </source>
</evidence>
<dbReference type="CDD" id="cd01400">
    <property type="entry name" value="6PGL"/>
    <property type="match status" value="1"/>
</dbReference>
<evidence type="ECO:0000313" key="8">
    <source>
        <dbReference type="EnsemblMetazoa" id="XP_014261791.1"/>
    </source>
</evidence>
<dbReference type="UniPathway" id="UPA00115">
    <property type="reaction ID" value="UER00409"/>
</dbReference>
<keyword evidence="5 6" id="KW-0378">Hydrolase</keyword>
<dbReference type="Pfam" id="PF01182">
    <property type="entry name" value="Glucosamine_iso"/>
    <property type="match status" value="1"/>
</dbReference>
<dbReference type="SUPFAM" id="SSF100950">
    <property type="entry name" value="NagB/RpiA/CoA transferase-like"/>
    <property type="match status" value="1"/>
</dbReference>
<dbReference type="PANTHER" id="PTHR11054">
    <property type="entry name" value="6-PHOSPHOGLUCONOLACTONASE"/>
    <property type="match status" value="1"/>
</dbReference>
<dbReference type="OMA" id="YQLFEFE"/>
<dbReference type="GO" id="GO:0017057">
    <property type="term" value="F:6-phosphogluconolactonase activity"/>
    <property type="evidence" value="ECO:0007669"/>
    <property type="project" value="UniProtKB-UniRule"/>
</dbReference>
<organism evidence="8 9">
    <name type="scientific">Cimex lectularius</name>
    <name type="common">Bed bug</name>
    <name type="synonym">Acanthia lectularia</name>
    <dbReference type="NCBI Taxonomy" id="79782"/>
    <lineage>
        <taxon>Eukaryota</taxon>
        <taxon>Metazoa</taxon>
        <taxon>Ecdysozoa</taxon>
        <taxon>Arthropoda</taxon>
        <taxon>Hexapoda</taxon>
        <taxon>Insecta</taxon>
        <taxon>Pterygota</taxon>
        <taxon>Neoptera</taxon>
        <taxon>Paraneoptera</taxon>
        <taxon>Hemiptera</taxon>
        <taxon>Heteroptera</taxon>
        <taxon>Panheteroptera</taxon>
        <taxon>Cimicomorpha</taxon>
        <taxon>Cimicidae</taxon>
        <taxon>Cimex</taxon>
    </lineage>
</organism>
<comment type="similarity">
    <text evidence="3 6">Belongs to the glucosamine/galactosamine-6-phosphate isomerase family. 6-phosphogluconolactonase subfamily.</text>
</comment>
<dbReference type="InterPro" id="IPR005900">
    <property type="entry name" value="6-phosphogluconolactonase_DevB"/>
</dbReference>
<dbReference type="Proteomes" id="UP000494040">
    <property type="component" value="Unassembled WGS sequence"/>
</dbReference>
<dbReference type="KEGG" id="clec:106673917"/>
<dbReference type="EnsemblMetazoa" id="XM_014406305.2">
    <property type="protein sequence ID" value="XP_014261791.1"/>
    <property type="gene ID" value="LOC106673917"/>
</dbReference>
<protein>
    <recommendedName>
        <fullName evidence="4 6">6-phosphogluconolactonase</fullName>
        <shortName evidence="6">6PGL</shortName>
        <ecNumber evidence="4 6">3.1.1.31</ecNumber>
    </recommendedName>
</protein>
<dbReference type="InterPro" id="IPR039104">
    <property type="entry name" value="6PGL"/>
</dbReference>
<dbReference type="EC" id="3.1.1.31" evidence="4 6"/>
<dbReference type="PANTHER" id="PTHR11054:SF0">
    <property type="entry name" value="6-PHOSPHOGLUCONOLACTONASE"/>
    <property type="match status" value="1"/>
</dbReference>
<evidence type="ECO:0000259" key="7">
    <source>
        <dbReference type="Pfam" id="PF01182"/>
    </source>
</evidence>
<evidence type="ECO:0000256" key="2">
    <source>
        <dbReference type="ARBA" id="ARBA00004961"/>
    </source>
</evidence>
<sequence>MEIQSFDTSDEVVNALCKLVESYSNDSVRERGLFKIGLSGGSLVDYLSKGLPGISTEWDKWVVFFCDERVVPFQDADSTYGAYKKKLMGKVPLDEKNFVPINPNLTAEDAAKEYIDKLKKHFPDCKWPEFDLLLLGMGPDGHTCSLFPDHPLLKEDNVWVAPINDSPKPPPSRVTFTLPVLNNSRGCIFAITGEQKVEVFRKICKKAANFPAGLVLPTNGKVHWLMDKKP</sequence>
<dbReference type="FunFam" id="3.40.50.1360:FF:000005">
    <property type="entry name" value="6-phosphogluconolactonase"/>
    <property type="match status" value="1"/>
</dbReference>
<accession>A0A8I6SDD3</accession>
<dbReference type="Gene3D" id="3.40.50.1360">
    <property type="match status" value="1"/>
</dbReference>